<reference evidence="2 3" key="1">
    <citation type="submission" date="2015-08" db="EMBL/GenBank/DDBJ databases">
        <authorList>
            <person name="Babu N.S."/>
            <person name="Beckwith C.J."/>
            <person name="Beseler K.G."/>
            <person name="Brison A."/>
            <person name="Carone J.V."/>
            <person name="Caskin T.P."/>
            <person name="Diamond M."/>
            <person name="Durham M.E."/>
            <person name="Foxe J.M."/>
            <person name="Go M."/>
            <person name="Henderson B.A."/>
            <person name="Jones I.B."/>
            <person name="McGettigan J.A."/>
            <person name="Micheletti S.J."/>
            <person name="Nasrallah M.E."/>
            <person name="Ortiz D."/>
            <person name="Piller C.R."/>
            <person name="Privatt S.R."/>
            <person name="Schneider S.L."/>
            <person name="Sharp S."/>
            <person name="Smith T.C."/>
            <person name="Stanton J.D."/>
            <person name="Ullery H.E."/>
            <person name="Wilson R.J."/>
            <person name="Serrano M.G."/>
            <person name="Buck G."/>
            <person name="Lee V."/>
            <person name="Wang Y."/>
            <person name="Carvalho R."/>
            <person name="Voegtly L."/>
            <person name="Shi R."/>
            <person name="Duckworth R."/>
            <person name="Johnson A."/>
            <person name="Loviza R."/>
            <person name="Walstead R."/>
            <person name="Shah Z."/>
            <person name="Kiflezghi M."/>
            <person name="Wade K."/>
            <person name="Ball S.L."/>
            <person name="Bradley K.W."/>
            <person name="Asai D.J."/>
            <person name="Bowman C.A."/>
            <person name="Russell D.A."/>
            <person name="Pope W.H."/>
            <person name="Jacobs-Sera D."/>
            <person name="Hendrix R.W."/>
            <person name="Hatfull G.F."/>
        </authorList>
    </citation>
    <scope>NUCLEOTIDE SEQUENCE [LARGE SCALE GENOMIC DNA]</scope>
    <source>
        <strain evidence="2 3">DSM 27710</strain>
    </source>
</reference>
<keyword evidence="3" id="KW-1185">Reference proteome</keyword>
<dbReference type="AlphaFoldDB" id="A0A0K1P9G3"/>
<protein>
    <submittedName>
        <fullName evidence="2">Uncharacterized protein</fullName>
    </submittedName>
</protein>
<proteinExistence type="predicted"/>
<feature type="region of interest" description="Disordered" evidence="1">
    <location>
        <begin position="25"/>
        <end position="56"/>
    </location>
</feature>
<feature type="compositionally biased region" description="Basic and acidic residues" evidence="1">
    <location>
        <begin position="39"/>
        <end position="48"/>
    </location>
</feature>
<organism evidence="2 3">
    <name type="scientific">Vulgatibacter incomptus</name>
    <dbReference type="NCBI Taxonomy" id="1391653"/>
    <lineage>
        <taxon>Bacteria</taxon>
        <taxon>Pseudomonadati</taxon>
        <taxon>Myxococcota</taxon>
        <taxon>Myxococcia</taxon>
        <taxon>Myxococcales</taxon>
        <taxon>Cystobacterineae</taxon>
        <taxon>Vulgatibacteraceae</taxon>
        <taxon>Vulgatibacter</taxon>
    </lineage>
</organism>
<evidence type="ECO:0000256" key="1">
    <source>
        <dbReference type="SAM" id="MobiDB-lite"/>
    </source>
</evidence>
<evidence type="ECO:0000313" key="2">
    <source>
        <dbReference type="EMBL" id="AKU90066.1"/>
    </source>
</evidence>
<evidence type="ECO:0000313" key="3">
    <source>
        <dbReference type="Proteomes" id="UP000055590"/>
    </source>
</evidence>
<accession>A0A0K1P9G3</accession>
<sequence length="56" mass="6102">MGDVARAHAGPPFSWLARKVNTASGWPRTVGGPSQADPLLEHRAEEARKRHTPACR</sequence>
<dbReference type="EMBL" id="CP012332">
    <property type="protein sequence ID" value="AKU90066.1"/>
    <property type="molecule type" value="Genomic_DNA"/>
</dbReference>
<name>A0A0K1P9G3_9BACT</name>
<dbReference type="KEGG" id="vin:AKJ08_0453"/>
<gene>
    <name evidence="2" type="ORF">AKJ08_0453</name>
</gene>
<dbReference type="Proteomes" id="UP000055590">
    <property type="component" value="Chromosome"/>
</dbReference>